<dbReference type="GO" id="GO:0006890">
    <property type="term" value="P:retrograde vesicle-mediated transport, Golgi to endoplasmic reticulum"/>
    <property type="evidence" value="ECO:0007669"/>
    <property type="project" value="InterPro"/>
</dbReference>
<name>A0AAV4W970_9ARAC</name>
<dbReference type="FunFam" id="1.20.58.670:FF:000003">
    <property type="entry name" value="RAD50-interacting protein 1"/>
    <property type="match status" value="1"/>
</dbReference>
<accession>A0AAV4W970</accession>
<dbReference type="Gene3D" id="1.20.58.670">
    <property type="entry name" value="Dsl1p vesicle tethering complex, Tip20p subunit, domain D"/>
    <property type="match status" value="1"/>
</dbReference>
<dbReference type="GO" id="GO:0006888">
    <property type="term" value="P:endoplasmic reticulum to Golgi vesicle-mediated transport"/>
    <property type="evidence" value="ECO:0007669"/>
    <property type="project" value="InterPro"/>
</dbReference>
<dbReference type="AlphaFoldDB" id="A0AAV4W970"/>
<dbReference type="Proteomes" id="UP001054837">
    <property type="component" value="Unassembled WGS sequence"/>
</dbReference>
<protein>
    <submittedName>
        <fullName evidence="3">RAD50-interacting protein 1</fullName>
    </submittedName>
</protein>
<dbReference type="PROSITE" id="PS51386">
    <property type="entry name" value="RINT1_TIP20"/>
    <property type="match status" value="1"/>
</dbReference>
<feature type="coiled-coil region" evidence="2">
    <location>
        <begin position="57"/>
        <end position="91"/>
    </location>
</feature>
<keyword evidence="2" id="KW-0175">Coiled coil</keyword>
<comment type="similarity">
    <text evidence="1">Belongs to the RINT1 family.</text>
</comment>
<dbReference type="InterPro" id="IPR042044">
    <property type="entry name" value="EXOC6PINT-1/Sec15/Tip20_C_dom2"/>
</dbReference>
<proteinExistence type="inferred from homology"/>
<gene>
    <name evidence="3" type="primary">RINT1</name>
    <name evidence="3" type="ORF">CDAR_553031</name>
</gene>
<dbReference type="Gene3D" id="1.20.58.1420">
    <property type="entry name" value="Dsl1p vesicle tethering complex, Tip20p subunit, domain B"/>
    <property type="match status" value="1"/>
</dbReference>
<dbReference type="GO" id="GO:0060628">
    <property type="term" value="P:regulation of ER to Golgi vesicle-mediated transport"/>
    <property type="evidence" value="ECO:0007669"/>
    <property type="project" value="TreeGrafter"/>
</dbReference>
<comment type="caution">
    <text evidence="3">The sequence shown here is derived from an EMBL/GenBank/DDBJ whole genome shotgun (WGS) entry which is preliminary data.</text>
</comment>
<dbReference type="InterPro" id="IPR007528">
    <property type="entry name" value="RINT1_Tip20"/>
</dbReference>
<keyword evidence="4" id="KW-1185">Reference proteome</keyword>
<dbReference type="GO" id="GO:0070939">
    <property type="term" value="C:Dsl1/NZR complex"/>
    <property type="evidence" value="ECO:0007669"/>
    <property type="project" value="InterPro"/>
</dbReference>
<evidence type="ECO:0000313" key="3">
    <source>
        <dbReference type="EMBL" id="GIY79356.1"/>
    </source>
</evidence>
<evidence type="ECO:0000313" key="4">
    <source>
        <dbReference type="Proteomes" id="UP001054837"/>
    </source>
</evidence>
<organism evidence="3 4">
    <name type="scientific">Caerostris darwini</name>
    <dbReference type="NCBI Taxonomy" id="1538125"/>
    <lineage>
        <taxon>Eukaryota</taxon>
        <taxon>Metazoa</taxon>
        <taxon>Ecdysozoa</taxon>
        <taxon>Arthropoda</taxon>
        <taxon>Chelicerata</taxon>
        <taxon>Arachnida</taxon>
        <taxon>Araneae</taxon>
        <taxon>Araneomorphae</taxon>
        <taxon>Entelegynae</taxon>
        <taxon>Araneoidea</taxon>
        <taxon>Araneidae</taxon>
        <taxon>Caerostris</taxon>
    </lineage>
</organism>
<evidence type="ECO:0000256" key="1">
    <source>
        <dbReference type="ARBA" id="ARBA00061158"/>
    </source>
</evidence>
<dbReference type="PANTHER" id="PTHR13520:SF0">
    <property type="entry name" value="RAD50-INTERACTING PROTEIN 1"/>
    <property type="match status" value="1"/>
</dbReference>
<dbReference type="Pfam" id="PF04437">
    <property type="entry name" value="RINT1_TIP1"/>
    <property type="match status" value="1"/>
</dbReference>
<dbReference type="InterPro" id="IPR042042">
    <property type="entry name" value="Tip20p_domB"/>
</dbReference>
<dbReference type="EMBL" id="BPLQ01014384">
    <property type="protein sequence ID" value="GIY79356.1"/>
    <property type="molecule type" value="Genomic_DNA"/>
</dbReference>
<evidence type="ECO:0000256" key="2">
    <source>
        <dbReference type="SAM" id="Coils"/>
    </source>
</evidence>
<sequence>MDSPELSSVDVIEFLNSEIGDDISNASKIQDVFDRISKYEEELEREINPHNPDPVHINSFIKNAESAVERIKKLSEKCEQLQKSAESELENMKPIKEHFSSRIKELKDAESLYNYFQWILKVENQNTIMEEALKNSFNYQIVDTYIVFKEFWEKLRTSDCKNLVMYVKKTMLYWHDVLREKFGCEFQKCLGSLYWPVSTTKIAVPPNQSGEALVKFNQLFVSLCKIALPDAYVKTQDVKDDVEDPFLLLPLQLMLQPLQKRFVYHFMGKKPTNRLDKPEWYLTQILTWISDHSLFIEQTVEPILEKENLSRFSARAQMMRGLVHLAVTRFKADFPKLLDDDRLLSHTIDEVLLFSQEIQNQGYPPSFPNLIQVLSSEPCFTRWRSIEHQSALEKMDKFLSLDTAWKSRYQEESDLDDMHVPESAELFITLLLTMTERYCHVPDKDCQVSFLELQLELLDDFRLRLHQLSQCQMQETIQASYCGIMNAIHYIQTVLEEWNNLPFFLQLYSYKKRKSMCESLLRDTEKHLSSIKKKDLQPSTSTEEELETSVFDEVIGLYQHMLNDLLQTMCDRVMLDIKAKSRSYRKEKWFYMFVIEDKKLMEISLSAYPMLEVINSSLHSLQELLAKPLFTKIWQQIAVELNIYIFEEVILQNSFSEGGAAQFHFDMTRNLFPIFGVYTTKPENYFNLVRDSCVLLNLSSAPAMLLRETLKHQDDFESKCSALEELGIYSLSPSQAILILSQRNHAGS</sequence>
<dbReference type="PANTHER" id="PTHR13520">
    <property type="entry name" value="RAD50-INTERACTING PROTEIN 1 RINT-1"/>
    <property type="match status" value="1"/>
</dbReference>
<reference evidence="3 4" key="1">
    <citation type="submission" date="2021-06" db="EMBL/GenBank/DDBJ databases">
        <title>Caerostris darwini draft genome.</title>
        <authorList>
            <person name="Kono N."/>
            <person name="Arakawa K."/>
        </authorList>
    </citation>
    <scope>NUCLEOTIDE SEQUENCE [LARGE SCALE GENOMIC DNA]</scope>
</reference>